<reference evidence="1" key="2">
    <citation type="journal article" date="2015" name="Fish Shellfish Immunol.">
        <title>Early steps in the European eel (Anguilla anguilla)-Vibrio vulnificus interaction in the gills: Role of the RtxA13 toxin.</title>
        <authorList>
            <person name="Callol A."/>
            <person name="Pajuelo D."/>
            <person name="Ebbesson L."/>
            <person name="Teles M."/>
            <person name="MacKenzie S."/>
            <person name="Amaro C."/>
        </authorList>
    </citation>
    <scope>NUCLEOTIDE SEQUENCE</scope>
</reference>
<reference evidence="1" key="1">
    <citation type="submission" date="2014-11" db="EMBL/GenBank/DDBJ databases">
        <authorList>
            <person name="Amaro Gonzalez C."/>
        </authorList>
    </citation>
    <scope>NUCLEOTIDE SEQUENCE</scope>
</reference>
<evidence type="ECO:0000313" key="1">
    <source>
        <dbReference type="EMBL" id="JAH73453.1"/>
    </source>
</evidence>
<protein>
    <submittedName>
        <fullName evidence="1">Uncharacterized protein</fullName>
    </submittedName>
</protein>
<accession>A0A0E9V897</accession>
<proteinExistence type="predicted"/>
<dbReference type="AlphaFoldDB" id="A0A0E9V897"/>
<name>A0A0E9V897_ANGAN</name>
<sequence>MSGVQGVSGVSGVRELCREAIAHLTAVCWLRRPLEDSVAHCVCYLRY</sequence>
<organism evidence="1">
    <name type="scientific">Anguilla anguilla</name>
    <name type="common">European freshwater eel</name>
    <name type="synonym">Muraena anguilla</name>
    <dbReference type="NCBI Taxonomy" id="7936"/>
    <lineage>
        <taxon>Eukaryota</taxon>
        <taxon>Metazoa</taxon>
        <taxon>Chordata</taxon>
        <taxon>Craniata</taxon>
        <taxon>Vertebrata</taxon>
        <taxon>Euteleostomi</taxon>
        <taxon>Actinopterygii</taxon>
        <taxon>Neopterygii</taxon>
        <taxon>Teleostei</taxon>
        <taxon>Anguilliformes</taxon>
        <taxon>Anguillidae</taxon>
        <taxon>Anguilla</taxon>
    </lineage>
</organism>
<dbReference type="EMBL" id="GBXM01035124">
    <property type="protein sequence ID" value="JAH73453.1"/>
    <property type="molecule type" value="Transcribed_RNA"/>
</dbReference>